<dbReference type="CDD" id="cd11338">
    <property type="entry name" value="AmyAc_CMD"/>
    <property type="match status" value="1"/>
</dbReference>
<dbReference type="SUPFAM" id="SSF51445">
    <property type="entry name" value="(Trans)glycosidases"/>
    <property type="match status" value="1"/>
</dbReference>
<dbReference type="PANTHER" id="PTHR10357">
    <property type="entry name" value="ALPHA-AMYLASE FAMILY MEMBER"/>
    <property type="match status" value="1"/>
</dbReference>
<gene>
    <name evidence="4" type="ORF">GGP45_002223</name>
</gene>
<keyword evidence="2 4" id="KW-0326">Glycosidase</keyword>
<dbReference type="EMBL" id="JANUBL010000003">
    <property type="protein sequence ID" value="MCS4121870.1"/>
    <property type="molecule type" value="Genomic_DNA"/>
</dbReference>
<dbReference type="InterPro" id="IPR032091">
    <property type="entry name" value="Malt_amylase-like_C"/>
</dbReference>
<dbReference type="Pfam" id="PF16657">
    <property type="entry name" value="Malt_amylase_C"/>
    <property type="match status" value="1"/>
</dbReference>
<dbReference type="SMART" id="SM00642">
    <property type="entry name" value="Aamy"/>
    <property type="match status" value="1"/>
</dbReference>
<dbReference type="PANTHER" id="PTHR10357:SF210">
    <property type="entry name" value="MALTODEXTRIN GLUCOSIDASE"/>
    <property type="match status" value="1"/>
</dbReference>
<dbReference type="Gene3D" id="3.20.20.80">
    <property type="entry name" value="Glycosidases"/>
    <property type="match status" value="1"/>
</dbReference>
<sequence>MFSVTALGVLFGLLSLMGCQSTSEKLPSIAPADRTPDWAQDAVWYQIFPERFRNGDPSNDPTRQTLQRPIADVPASWRPTRWTRDWYEQADWEQQMGGFYDGVYDRRYGGDLQGVIDRLPYLDSLGVTALYFNPVFSARSLHKYDGSSYHHIDPNFGPDPDGDRQLIAREDPTDPSTWHTTAADSLFFVLLEKAHARDLRVIIDGVFNHTGRDFFAFENLVENQAESRYADWYAVNSFDDPATPDTSEFDYTGWWGVKSLPEFATNEASTNLQAGPKQYILDATKKWMDPDGDGDPSDGVDGWRLDVAEEVPVGFWQEWNAHVREINPEAYTVPEVWEDASRYLKEGGFSATMNYYGFAFPVKGFLVDHAIEPSRFAELLRERRAAHPPRVRRGLQNLIGSHDTPRLATMVVNRADTGYAQPERFDYDNGAIVDLRKNPDYKVRAPTAEERRLQRLAVLFQMTYVGAPMVYHGDEAGMWGADDPDDRKPMVWPDKDYDVEDDHPYGHDRPADPVAFNEDLFATYRDLISLRREHEALRRGSFGVVQADDERGMLTYARTHPADTVLVTLNRSDAAHSVRVSLPDSLRRPYEILRNVPKNAVTRLQQNGTVLLLEVPGHTGVVMRPDR</sequence>
<evidence type="ECO:0000256" key="1">
    <source>
        <dbReference type="ARBA" id="ARBA00022801"/>
    </source>
</evidence>
<evidence type="ECO:0000259" key="3">
    <source>
        <dbReference type="SMART" id="SM00642"/>
    </source>
</evidence>
<dbReference type="Gene3D" id="2.60.40.1180">
    <property type="entry name" value="Golgi alpha-mannosidase II"/>
    <property type="match status" value="1"/>
</dbReference>
<dbReference type="GO" id="GO:0005975">
    <property type="term" value="P:carbohydrate metabolic process"/>
    <property type="evidence" value="ECO:0007669"/>
    <property type="project" value="InterPro"/>
</dbReference>
<dbReference type="InterPro" id="IPR013780">
    <property type="entry name" value="Glyco_hydro_b"/>
</dbReference>
<organism evidence="4 5">
    <name type="scientific">Salinibacter ruber</name>
    <dbReference type="NCBI Taxonomy" id="146919"/>
    <lineage>
        <taxon>Bacteria</taxon>
        <taxon>Pseudomonadati</taxon>
        <taxon>Rhodothermota</taxon>
        <taxon>Rhodothermia</taxon>
        <taxon>Rhodothermales</taxon>
        <taxon>Salinibacteraceae</taxon>
        <taxon>Salinibacter</taxon>
    </lineage>
</organism>
<keyword evidence="1" id="KW-0378">Hydrolase</keyword>
<reference evidence="4" key="1">
    <citation type="submission" date="2022-08" db="EMBL/GenBank/DDBJ databases">
        <title>Genomic Encyclopedia of Type Strains, Phase V (KMG-V): Genome sequencing to study the core and pangenomes of soil and plant-associated prokaryotes.</title>
        <authorList>
            <person name="Whitman W."/>
        </authorList>
    </citation>
    <scope>NUCLEOTIDE SEQUENCE</scope>
    <source>
        <strain evidence="4">SP3026</strain>
    </source>
</reference>
<dbReference type="InterPro" id="IPR017853">
    <property type="entry name" value="GH"/>
</dbReference>
<comment type="caution">
    <text evidence="4">The sequence shown here is derived from an EMBL/GenBank/DDBJ whole genome shotgun (WGS) entry which is preliminary data.</text>
</comment>
<evidence type="ECO:0000256" key="2">
    <source>
        <dbReference type="ARBA" id="ARBA00023295"/>
    </source>
</evidence>
<accession>A0A9X2ZT96</accession>
<name>A0A9X2ZT96_9BACT</name>
<feature type="domain" description="Glycosyl hydrolase family 13 catalytic" evidence="3">
    <location>
        <begin position="46"/>
        <end position="531"/>
    </location>
</feature>
<proteinExistence type="predicted"/>
<evidence type="ECO:0000313" key="5">
    <source>
        <dbReference type="Proteomes" id="UP001155144"/>
    </source>
</evidence>
<dbReference type="InterPro" id="IPR006047">
    <property type="entry name" value="GH13_cat_dom"/>
</dbReference>
<protein>
    <submittedName>
        <fullName evidence="4">Glycosidase</fullName>
    </submittedName>
</protein>
<dbReference type="Pfam" id="PF00128">
    <property type="entry name" value="Alpha-amylase"/>
    <property type="match status" value="2"/>
</dbReference>
<dbReference type="GO" id="GO:0016798">
    <property type="term" value="F:hydrolase activity, acting on glycosyl bonds"/>
    <property type="evidence" value="ECO:0007669"/>
    <property type="project" value="UniProtKB-KW"/>
</dbReference>
<dbReference type="Proteomes" id="UP001155144">
    <property type="component" value="Unassembled WGS sequence"/>
</dbReference>
<evidence type="ECO:0000313" key="4">
    <source>
        <dbReference type="EMBL" id="MCS4121870.1"/>
    </source>
</evidence>
<dbReference type="SUPFAM" id="SSF51011">
    <property type="entry name" value="Glycosyl hydrolase domain"/>
    <property type="match status" value="1"/>
</dbReference>
<dbReference type="AlphaFoldDB" id="A0A9X2ZT96"/>